<keyword evidence="12 20" id="KW-0418">Kinase</keyword>
<protein>
    <recommendedName>
        <fullName evidence="6 20">Serine/threonine-protein kinase Tel1</fullName>
        <ecNumber evidence="5 20">2.7.11.1</ecNumber>
    </recommendedName>
</protein>
<evidence type="ECO:0000256" key="21">
    <source>
        <dbReference type="SAM" id="MobiDB-lite"/>
    </source>
</evidence>
<dbReference type="SMART" id="SM01342">
    <property type="entry name" value="TAN"/>
    <property type="match status" value="1"/>
</dbReference>
<dbReference type="GO" id="GO:0004674">
    <property type="term" value="F:protein serine/threonine kinase activity"/>
    <property type="evidence" value="ECO:0007669"/>
    <property type="project" value="UniProtKB-KW"/>
</dbReference>
<evidence type="ECO:0000256" key="9">
    <source>
        <dbReference type="ARBA" id="ARBA00022679"/>
    </source>
</evidence>
<dbReference type="Gene3D" id="3.30.1010.10">
    <property type="entry name" value="Phosphatidylinositol 3-kinase Catalytic Subunit, Chain A, domain 4"/>
    <property type="match status" value="1"/>
</dbReference>
<evidence type="ECO:0000259" key="22">
    <source>
        <dbReference type="PROSITE" id="PS50290"/>
    </source>
</evidence>
<comment type="subcellular location">
    <subcellularLocation>
        <location evidence="2 20">Chromosome</location>
        <location evidence="2 20">Telomere</location>
    </subcellularLocation>
    <subcellularLocation>
        <location evidence="1 20">Nucleus</location>
    </subcellularLocation>
</comment>
<dbReference type="VEuPathDB" id="FungiDB:I7I53_03067"/>
<keyword evidence="7 20" id="KW-0158">Chromosome</keyword>
<evidence type="ECO:0000256" key="13">
    <source>
        <dbReference type="ARBA" id="ARBA00022840"/>
    </source>
</evidence>
<dbReference type="PROSITE" id="PS51190">
    <property type="entry name" value="FATC"/>
    <property type="match status" value="1"/>
</dbReference>
<dbReference type="InterPro" id="IPR038980">
    <property type="entry name" value="ATM_plant"/>
</dbReference>
<accession>A0A8A1LTD1</accession>
<dbReference type="PROSITE" id="PS00915">
    <property type="entry name" value="PI3_4_KINASE_1"/>
    <property type="match status" value="1"/>
</dbReference>
<comment type="catalytic activity">
    <reaction evidence="19">
        <text>L-seryl-[protein] + ATP = O-phospho-L-seryl-[protein] + ADP + H(+)</text>
        <dbReference type="Rhea" id="RHEA:17989"/>
        <dbReference type="Rhea" id="RHEA-COMP:9863"/>
        <dbReference type="Rhea" id="RHEA-COMP:11604"/>
        <dbReference type="ChEBI" id="CHEBI:15378"/>
        <dbReference type="ChEBI" id="CHEBI:29999"/>
        <dbReference type="ChEBI" id="CHEBI:30616"/>
        <dbReference type="ChEBI" id="CHEBI:83421"/>
        <dbReference type="ChEBI" id="CHEBI:456216"/>
        <dbReference type="EC" id="2.7.11.1"/>
    </reaction>
</comment>
<keyword evidence="15 20" id="KW-0779">Telomere</keyword>
<evidence type="ECO:0000256" key="19">
    <source>
        <dbReference type="ARBA" id="ARBA00048679"/>
    </source>
</evidence>
<dbReference type="Pfam" id="PF11640">
    <property type="entry name" value="TAN"/>
    <property type="match status" value="1"/>
</dbReference>
<keyword evidence="10 20" id="KW-0547">Nucleotide-binding</keyword>
<evidence type="ECO:0000256" key="1">
    <source>
        <dbReference type="ARBA" id="ARBA00004123"/>
    </source>
</evidence>
<feature type="region of interest" description="Disordered" evidence="21">
    <location>
        <begin position="2830"/>
        <end position="2854"/>
    </location>
</feature>
<dbReference type="InterPro" id="IPR021668">
    <property type="entry name" value="TAN"/>
</dbReference>
<dbReference type="GO" id="GO:0005524">
    <property type="term" value="F:ATP binding"/>
    <property type="evidence" value="ECO:0007669"/>
    <property type="project" value="UniProtKB-KW"/>
</dbReference>
<evidence type="ECO:0000256" key="16">
    <source>
        <dbReference type="ARBA" id="ARBA00023242"/>
    </source>
</evidence>
<dbReference type="GO" id="GO:0035556">
    <property type="term" value="P:intracellular signal transduction"/>
    <property type="evidence" value="ECO:0007669"/>
    <property type="project" value="UniProtKB-ARBA"/>
</dbReference>
<dbReference type="EC" id="2.7.11.1" evidence="5 20"/>
<dbReference type="PANTHER" id="PTHR37079:SF4">
    <property type="entry name" value="SERINE_THREONINE-PROTEIN KINASE ATM"/>
    <property type="match status" value="1"/>
</dbReference>
<dbReference type="PROSITE" id="PS51189">
    <property type="entry name" value="FAT"/>
    <property type="match status" value="1"/>
</dbReference>
<dbReference type="Gene3D" id="1.10.1070.11">
    <property type="entry name" value="Phosphatidylinositol 3-/4-kinase, catalytic domain"/>
    <property type="match status" value="1"/>
</dbReference>
<feature type="domain" description="PI3K/PI4K catalytic" evidence="22">
    <location>
        <begin position="2545"/>
        <end position="2856"/>
    </location>
</feature>
<dbReference type="EMBL" id="CP069105">
    <property type="protein sequence ID" value="QSS55237.1"/>
    <property type="molecule type" value="Genomic_DNA"/>
</dbReference>
<feature type="domain" description="FAT" evidence="23">
    <location>
        <begin position="1840"/>
        <end position="2441"/>
    </location>
</feature>
<dbReference type="InterPro" id="IPR014009">
    <property type="entry name" value="PIK_FAT"/>
</dbReference>
<evidence type="ECO:0000259" key="23">
    <source>
        <dbReference type="PROSITE" id="PS51189"/>
    </source>
</evidence>
<dbReference type="FunFam" id="3.30.1010.10:FF:000019">
    <property type="entry name" value="Serine/threonine-protein kinase Tel1"/>
    <property type="match status" value="1"/>
</dbReference>
<dbReference type="PROSITE" id="PS00916">
    <property type="entry name" value="PI3_4_KINASE_2"/>
    <property type="match status" value="1"/>
</dbReference>
<evidence type="ECO:0000313" key="25">
    <source>
        <dbReference type="EMBL" id="QSS55237.1"/>
    </source>
</evidence>
<name>A0A8A1LTD1_AJEC8</name>
<dbReference type="GO" id="GO:0000781">
    <property type="term" value="C:chromosome, telomeric region"/>
    <property type="evidence" value="ECO:0007669"/>
    <property type="project" value="UniProtKB-SubCell"/>
</dbReference>
<dbReference type="GO" id="GO:0006325">
    <property type="term" value="P:chromatin organization"/>
    <property type="evidence" value="ECO:0007669"/>
    <property type="project" value="UniProtKB-KW"/>
</dbReference>
<dbReference type="PANTHER" id="PTHR37079">
    <property type="entry name" value="SERINE/THREONINE-PROTEIN KINASE ATM"/>
    <property type="match status" value="1"/>
</dbReference>
<keyword evidence="8 20" id="KW-0723">Serine/threonine-protein kinase</keyword>
<sequence>MKEVSLEDVLRAIGSDLQRNRVAGLEDLKHIFLRNRQTPKLNNLTDKEYHKIFETLFRFISTEKSSYKRTSKTPVSKSTSGTRLTSCVSALRATVELGVHKIRSKTVAALLDHVTDAIQTLGDALWELLSGDYIKIMKTILQYPPHLEHLSKGDWHHVVNFCLQATGVIEPNQETQLSIRSRTRLPSESLGDRGSRASSTEPDTLRRNKSSGFENSTKTEELETCMQLLCSYPSAPIIDDAEKLLNGLVDYLQSQSSISKTPHAAFSAFNSVLAKLITYDIILVRDALLDVIPIIKRFWRTKSAILKDEMLITLMIGRPIFVQSSLSSPPDSFAERLQDLTEQLYQEYTRQPEKDFMQVDDLVFTFDQTPRPMGIRTMAPRLGVPRSEQTWITLQAIAVFSTLLDNMYLSLDEGPQTTGRPNKKQHLLSRRSDIVREASTSAGVTRICALQLLPFIFSEREPVVEELLTTIAQLTVNILDENSSTASWTMVALASMASFVAATSQELRPLWVQVWELTCRALGSPTTSRTACNLLTAILHFELLDYSIVGDTIESMISSVDLNGPSGLTDSALCMWAKLVDFRTKFNPAQNQDMSKQICTWIRNSWTLTDRVYTMQVATFARPLDLLNILMKCTGRSFDPPYPVLPGPLCRISRCFIRLRQDCKLIDYLFLTARQGPANETAADTRITYISSSVKQHPDDQLILELLQSKIDNFCQIWSQLNDDNHQHVTIEIIQILVSLCITSTVFTQSLPLPVSLRCQYLQKSTEKLWVALCGFFSRNEVEFLDSCLDVLSPIILRLKLSFDINDPVMKAVQLIAPDFIAVLDHHNGAELDSSNSAADQMDLDNHFSSQDSHIRDNDFAPKFYREDIPAYGDQNAVRRATATHLHILYYLNGANKSSEAPRNGTIVAHVTSLDIADILAARTNLVALLGSWPSISRSDACSLLVFFGETILQSYEFKMCEAALSICIELTTAFIDLWTTDEDDELFESAVDLYNWYALLVEESLGSPRVLIRIATLMGRILRADPLYPRDSSRPSPRTILFKILHDGDLTVKFHLSGIIPSVFDVFILKEHDAIFDDILENLPRDPDRNEGIALRLYLLAQLASRWHTLLRRGIYHIFEAPGQLPKSAPYAKACLQEVARSLNLDDAKEIFRLFASQMIYTWLETESLGSIPFTIFGYQALNDLLIDVEDEVVAQIVMRGKDQEMTEISNCLGMTFRGLLEHCFYKAEAYCIARDISIPPSQDSQPKGTQGRIKKILGAEQFGSLLERYFPETIAVFFKCVDQTEQMERGFEKRPAFKYALDIWKDIAKRSSSTAVLPASQQPSFRARYLLDEFDFLCTRTGYDLETMWTPSLVCFVARTLIESIHPSLGSLHACAVIRKLKILACVAGSVVLDGYPLEMLLHFLRSFLSDFHCSEDAVGLFWYLIDKGRPYLLENPYFMAGLGVSTLASLRGLLSSSQESTTQETHFRSSISKAQIFHDWFAKFLDEYESPKLSKESGKSFRTIVQSAQRINLVGSASKGTYEGELLVGLLQDSARGERLLSAPATDLVFSLICNDFQRPKDFRDDILGEDKVAAANAVTVWNTIQHRDHSSGYRLWAARVLGRAYASTGVVNDSMLKETQSSPPDDIPERARLTSKISIIRILYNSLFSNSRRDIGLAERALQQIFTSLHSEPDLGECASAIPSSLVKALTWTPYLCPDLSLTALQRAQFDHDVRWIADAPVEEWARDFTLCLSVREATNSVVGTLPKVLFEIPALAMKLLPYILHDRLLSEYEGKRIVRQAVSDVFRQAFRDVRQTTFPHIRLIIHCILHLRHQKIPHEQTMNQRDAWLDIDYLQAAHAAAQCKMYKTSLLFVEIHFSRTSSTRRLAVSKLPDSLLLLHDIFKNIEDPDLFYGIQQSATLDSVLEKLQHESAGFGLKNLSFQSANYEAEMKLSGTIGETSTLGLIRALNTTNFQGVASAMFTAPTSNGKGTEVFENMLSTSLHLQQWDIPVPSSSPSAAGNVFKVLQSLNSSDDKLQVARILDNSFSEVLRNLEKNQSHVELRDMMRAIGILAEIDQVMCSQNLDQLQDAWERIQAKGSWLKFESFRDVSLILSSHEALFSLINRQPHIKSMLSVSSHDAQLLEVKTIRESLKISREHDEHQASLKSAISLSKLIKPCAELGVFIDAAATFDLANVLWDQGEMTISIQMLQQLSEQNDLQNQSIAVNKAEILASLGRHVAEARLQKPDTIMQEYLLPAIKELKGKSEGEEAGRVFHEFAVFCDQQLQNPDSLEDFRRIEQIRHRKEREVLDLEQMIESARNKERESLLMHISRAKQWFELDDKEYQRLKESRVSFLRQCLEKYLLSLKASDKFKNNVLRFCALWLDNSESEAANGAVAKYVNAVPSRMFAPLMNQLSSRLLDVEDSFQPLLANLIFRICREHPYHGMYQIFNSSRSTRGRDHMGTSRYRAANSLVDRLKVDPKACATWLTLHNTNVIYVRFATDRLDNGLKSGSKVALRKTVAGQRLEQDIRRQRIPPPTMKIDLRIDCDYSQIPRIVRYLPEFTVASGVSAPKIVSAIASDGLLYRQLFKGGNDDLRQDAIMEQVFEQVSDLLRENRATQQRNLGIRTYRVLPLTTGAGIIEFVQNTIPLTDYLMPAHQKQFPKDMKPNACRKLISDAQQKSLENRVKVFREVINQFHPVMRFFFMERFKEPDDWFSKRLAYTRSTAAISMLGHVLGLGDRHGHNILLDEKTGEVVHIDLGVAFEQGRVLPIPEVVPFRLTRDLVDGMGVTKTEGVFRRCCEFTLEALRRESYSIMTILDVLRYDPLYSWSLSPLRIKKMQDTQEAAEGAAHVNESGKSKNPNEPSEADRALTVVAKKLGKTLSVAATVNELIQQATDERNLALLYCGWAAYA</sequence>
<gene>
    <name evidence="25" type="primary">TEL1</name>
    <name evidence="25" type="ORF">I7I53_03067</name>
</gene>
<dbReference type="Pfam" id="PF02260">
    <property type="entry name" value="FATC"/>
    <property type="match status" value="1"/>
</dbReference>
<evidence type="ECO:0000256" key="17">
    <source>
        <dbReference type="ARBA" id="ARBA00025079"/>
    </source>
</evidence>
<evidence type="ECO:0000256" key="8">
    <source>
        <dbReference type="ARBA" id="ARBA00022527"/>
    </source>
</evidence>
<comment type="function">
    <text evidence="17 20">Serine/threonine protein kinase which activates checkpoint signaling upon genotoxic stresses such as ionizing radiation (IR), ultraviolet light (UV), or DNA replication stalling, thereby acting as a DNA damage sensor. Recognizes the substrate consensus sequence [ST]-Q. Phosphorylates histone H2A to form H2AS128ph (gamma-H2A) at sites of DNA damage, involved in the regulation of DNA damage response mechanism. Required for the control of telomere length and genome stability.</text>
</comment>
<organism evidence="25 26">
    <name type="scientific">Ajellomyces capsulatus (strain H88)</name>
    <name type="common">Darling's disease fungus</name>
    <name type="synonym">Histoplasma capsulatum</name>
    <dbReference type="NCBI Taxonomy" id="544711"/>
    <lineage>
        <taxon>Eukaryota</taxon>
        <taxon>Fungi</taxon>
        <taxon>Dikarya</taxon>
        <taxon>Ascomycota</taxon>
        <taxon>Pezizomycotina</taxon>
        <taxon>Eurotiomycetes</taxon>
        <taxon>Eurotiomycetidae</taxon>
        <taxon>Onygenales</taxon>
        <taxon>Ajellomycetaceae</taxon>
        <taxon>Histoplasma</taxon>
    </lineage>
</organism>
<feature type="domain" description="FATC" evidence="24">
    <location>
        <begin position="2867"/>
        <end position="2899"/>
    </location>
</feature>
<keyword evidence="13 20" id="KW-0067">ATP-binding</keyword>
<dbReference type="InterPro" id="IPR044107">
    <property type="entry name" value="PIKKc_ATM"/>
</dbReference>
<evidence type="ECO:0000256" key="10">
    <source>
        <dbReference type="ARBA" id="ARBA00022741"/>
    </source>
</evidence>
<dbReference type="SUPFAM" id="SSF56112">
    <property type="entry name" value="Protein kinase-like (PK-like)"/>
    <property type="match status" value="1"/>
</dbReference>
<evidence type="ECO:0000256" key="20">
    <source>
        <dbReference type="RuleBase" id="RU365027"/>
    </source>
</evidence>
<dbReference type="InterPro" id="IPR000403">
    <property type="entry name" value="PI3/4_kinase_cat_dom"/>
</dbReference>
<dbReference type="Proteomes" id="UP000663419">
    <property type="component" value="Chromosome 4"/>
</dbReference>
<dbReference type="InterPro" id="IPR016024">
    <property type="entry name" value="ARM-type_fold"/>
</dbReference>
<dbReference type="SUPFAM" id="SSF48371">
    <property type="entry name" value="ARM repeat"/>
    <property type="match status" value="1"/>
</dbReference>
<dbReference type="InterPro" id="IPR018936">
    <property type="entry name" value="PI3/4_kinase_CS"/>
</dbReference>
<evidence type="ECO:0000256" key="3">
    <source>
        <dbReference type="ARBA" id="ARBA00010769"/>
    </source>
</evidence>
<dbReference type="SMART" id="SM00146">
    <property type="entry name" value="PI3Kc"/>
    <property type="match status" value="1"/>
</dbReference>
<reference evidence="25" key="1">
    <citation type="submission" date="2021-01" db="EMBL/GenBank/DDBJ databases">
        <title>Chromosome-level genome assembly of a human fungal pathogen reveals clustering of transcriptionally co-regulated genes.</title>
        <authorList>
            <person name="Voorhies M."/>
            <person name="Cohen S."/>
            <person name="Shea T.P."/>
            <person name="Petrus S."/>
            <person name="Munoz J.F."/>
            <person name="Poplawski S."/>
            <person name="Goldman W.E."/>
            <person name="Michael T."/>
            <person name="Cuomo C.A."/>
            <person name="Sil A."/>
            <person name="Beyhan S."/>
        </authorList>
    </citation>
    <scope>NUCLEOTIDE SEQUENCE</scope>
    <source>
        <strain evidence="25">H88</strain>
    </source>
</reference>
<evidence type="ECO:0000256" key="5">
    <source>
        <dbReference type="ARBA" id="ARBA00012513"/>
    </source>
</evidence>
<dbReference type="SMART" id="SM01343">
    <property type="entry name" value="FATC"/>
    <property type="match status" value="1"/>
</dbReference>
<dbReference type="Pfam" id="PF00454">
    <property type="entry name" value="PI3_PI4_kinase"/>
    <property type="match status" value="1"/>
</dbReference>
<evidence type="ECO:0000256" key="6">
    <source>
        <dbReference type="ARBA" id="ARBA00014619"/>
    </source>
</evidence>
<evidence type="ECO:0000256" key="15">
    <source>
        <dbReference type="ARBA" id="ARBA00022895"/>
    </source>
</evidence>
<feature type="compositionally biased region" description="Polar residues" evidence="21">
    <location>
        <begin position="175"/>
        <end position="186"/>
    </location>
</feature>
<evidence type="ECO:0000256" key="14">
    <source>
        <dbReference type="ARBA" id="ARBA00022853"/>
    </source>
</evidence>
<evidence type="ECO:0000256" key="11">
    <source>
        <dbReference type="ARBA" id="ARBA00022763"/>
    </source>
</evidence>
<comment type="subunit">
    <text evidence="4">Associates with DNA double-strand breaks.</text>
</comment>
<dbReference type="PROSITE" id="PS50290">
    <property type="entry name" value="PI3_4_KINASE_3"/>
    <property type="match status" value="1"/>
</dbReference>
<keyword evidence="16 20" id="KW-0539">Nucleus</keyword>
<evidence type="ECO:0000313" key="26">
    <source>
        <dbReference type="Proteomes" id="UP000663419"/>
    </source>
</evidence>
<feature type="region of interest" description="Disordered" evidence="21">
    <location>
        <begin position="175"/>
        <end position="218"/>
    </location>
</feature>
<comment type="catalytic activity">
    <reaction evidence="18 20">
        <text>L-threonyl-[protein] + ATP = O-phospho-L-threonyl-[protein] + ADP + H(+)</text>
        <dbReference type="Rhea" id="RHEA:46608"/>
        <dbReference type="Rhea" id="RHEA-COMP:11060"/>
        <dbReference type="Rhea" id="RHEA-COMP:11605"/>
        <dbReference type="ChEBI" id="CHEBI:15378"/>
        <dbReference type="ChEBI" id="CHEBI:30013"/>
        <dbReference type="ChEBI" id="CHEBI:30616"/>
        <dbReference type="ChEBI" id="CHEBI:61977"/>
        <dbReference type="ChEBI" id="CHEBI:456216"/>
        <dbReference type="EC" id="2.7.11.1"/>
    </reaction>
</comment>
<keyword evidence="11 20" id="KW-0227">DNA damage</keyword>
<evidence type="ECO:0000256" key="7">
    <source>
        <dbReference type="ARBA" id="ARBA00022454"/>
    </source>
</evidence>
<dbReference type="InterPro" id="IPR011009">
    <property type="entry name" value="Kinase-like_dom_sf"/>
</dbReference>
<evidence type="ECO:0000256" key="12">
    <source>
        <dbReference type="ARBA" id="ARBA00022777"/>
    </source>
</evidence>
<evidence type="ECO:0000256" key="2">
    <source>
        <dbReference type="ARBA" id="ARBA00004574"/>
    </source>
</evidence>
<dbReference type="InterPro" id="IPR036940">
    <property type="entry name" value="PI3/4_kinase_cat_sf"/>
</dbReference>
<evidence type="ECO:0000256" key="4">
    <source>
        <dbReference type="ARBA" id="ARBA00011370"/>
    </source>
</evidence>
<keyword evidence="9 20" id="KW-0808">Transferase</keyword>
<evidence type="ECO:0000259" key="24">
    <source>
        <dbReference type="PROSITE" id="PS51190"/>
    </source>
</evidence>
<dbReference type="CDD" id="cd05171">
    <property type="entry name" value="PIKKc_ATM"/>
    <property type="match status" value="1"/>
</dbReference>
<evidence type="ECO:0000256" key="18">
    <source>
        <dbReference type="ARBA" id="ARBA00047899"/>
    </source>
</evidence>
<dbReference type="GO" id="GO:0005634">
    <property type="term" value="C:nucleus"/>
    <property type="evidence" value="ECO:0007669"/>
    <property type="project" value="UniProtKB-SubCell"/>
</dbReference>
<dbReference type="InterPro" id="IPR003152">
    <property type="entry name" value="FATC_dom"/>
</dbReference>
<comment type="similarity">
    <text evidence="3 20">Belongs to the PI3/PI4-kinase family. ATM subfamily.</text>
</comment>
<proteinExistence type="inferred from homology"/>
<dbReference type="GO" id="GO:0006281">
    <property type="term" value="P:DNA repair"/>
    <property type="evidence" value="ECO:0007669"/>
    <property type="project" value="InterPro"/>
</dbReference>
<keyword evidence="14 20" id="KW-0156">Chromatin regulator</keyword>